<proteinExistence type="predicted"/>
<accession>A0A1T2KTZ9</accession>
<sequence length="118" mass="12977">MTDFDQYAEHRATQRKAVQDRIGVIDILSGEEIGHLANISLGGFMLITDRHLDLNALYQFRLTLTSPINGASNVDLGAESLWCQGTTVADTSWVGFHIIDISDENSAIIGELIDSWKG</sequence>
<dbReference type="Proteomes" id="UP000190896">
    <property type="component" value="Unassembled WGS sequence"/>
</dbReference>
<organism evidence="2 3">
    <name type="scientific">Solemya velesiana gill symbiont</name>
    <dbReference type="NCBI Taxonomy" id="1918948"/>
    <lineage>
        <taxon>Bacteria</taxon>
        <taxon>Pseudomonadati</taxon>
        <taxon>Pseudomonadota</taxon>
        <taxon>Gammaproteobacteria</taxon>
        <taxon>sulfur-oxidizing symbionts</taxon>
    </lineage>
</organism>
<dbReference type="GO" id="GO:0035438">
    <property type="term" value="F:cyclic-di-GMP binding"/>
    <property type="evidence" value="ECO:0007669"/>
    <property type="project" value="InterPro"/>
</dbReference>
<dbReference type="RefSeq" id="WP_078487500.1">
    <property type="nucleotide sequence ID" value="NZ_MPRJ01000049.1"/>
</dbReference>
<evidence type="ECO:0000313" key="2">
    <source>
        <dbReference type="EMBL" id="OOZ36220.1"/>
    </source>
</evidence>
<feature type="domain" description="PilZ" evidence="1">
    <location>
        <begin position="28"/>
        <end position="113"/>
    </location>
</feature>
<gene>
    <name evidence="2" type="ORF">BOW51_08215</name>
</gene>
<dbReference type="Gene3D" id="2.40.10.220">
    <property type="entry name" value="predicted glycosyltransferase like domains"/>
    <property type="match status" value="1"/>
</dbReference>
<dbReference type="SUPFAM" id="SSF141371">
    <property type="entry name" value="PilZ domain-like"/>
    <property type="match status" value="1"/>
</dbReference>
<evidence type="ECO:0000313" key="3">
    <source>
        <dbReference type="Proteomes" id="UP000190896"/>
    </source>
</evidence>
<dbReference type="InterPro" id="IPR009875">
    <property type="entry name" value="PilZ_domain"/>
</dbReference>
<evidence type="ECO:0000259" key="1">
    <source>
        <dbReference type="Pfam" id="PF07238"/>
    </source>
</evidence>
<dbReference type="Pfam" id="PF07238">
    <property type="entry name" value="PilZ"/>
    <property type="match status" value="1"/>
</dbReference>
<name>A0A1T2KTZ9_9GAMM</name>
<keyword evidence="3" id="KW-1185">Reference proteome</keyword>
<reference evidence="2 3" key="1">
    <citation type="submission" date="2016-11" db="EMBL/GenBank/DDBJ databases">
        <title>Mixed transmission modes and dynamic genome evolution in an obligate animal-bacterial symbiosis.</title>
        <authorList>
            <person name="Russell S.L."/>
            <person name="Corbett-Detig R.B."/>
            <person name="Cavanaugh C.M."/>
        </authorList>
    </citation>
    <scope>NUCLEOTIDE SEQUENCE [LARGE SCALE GENOMIC DNA]</scope>
    <source>
        <strain evidence="2">Se-Cadez</strain>
    </source>
</reference>
<comment type="caution">
    <text evidence="2">The sequence shown here is derived from an EMBL/GenBank/DDBJ whole genome shotgun (WGS) entry which is preliminary data.</text>
</comment>
<protein>
    <recommendedName>
        <fullName evidence="1">PilZ domain-containing protein</fullName>
    </recommendedName>
</protein>
<dbReference type="AlphaFoldDB" id="A0A1T2KTZ9"/>
<dbReference type="OrthoDB" id="6199437at2"/>
<dbReference type="EMBL" id="MPRJ01000049">
    <property type="protein sequence ID" value="OOZ36220.1"/>
    <property type="molecule type" value="Genomic_DNA"/>
</dbReference>